<feature type="compositionally biased region" description="Polar residues" evidence="1">
    <location>
        <begin position="48"/>
        <end position="59"/>
    </location>
</feature>
<gene>
    <name evidence="2" type="ORF">PHISCL_03765</name>
</gene>
<feature type="region of interest" description="Disordered" evidence="1">
    <location>
        <begin position="402"/>
        <end position="455"/>
    </location>
</feature>
<reference evidence="3" key="1">
    <citation type="submission" date="2017-02" db="EMBL/GenBank/DDBJ databases">
        <authorList>
            <person name="Tafer H."/>
            <person name="Lopandic K."/>
        </authorList>
    </citation>
    <scope>NUCLEOTIDE SEQUENCE [LARGE SCALE GENOMIC DNA]</scope>
    <source>
        <strain evidence="3">CBS 366.77</strain>
    </source>
</reference>
<name>A0A3A3A3G9_9EURO</name>
<feature type="compositionally biased region" description="Gly residues" evidence="1">
    <location>
        <begin position="129"/>
        <end position="139"/>
    </location>
</feature>
<organism evidence="2 3">
    <name type="scientific">Aspergillus sclerotialis</name>
    <dbReference type="NCBI Taxonomy" id="2070753"/>
    <lineage>
        <taxon>Eukaryota</taxon>
        <taxon>Fungi</taxon>
        <taxon>Dikarya</taxon>
        <taxon>Ascomycota</taxon>
        <taxon>Pezizomycotina</taxon>
        <taxon>Eurotiomycetes</taxon>
        <taxon>Eurotiomycetidae</taxon>
        <taxon>Eurotiales</taxon>
        <taxon>Aspergillaceae</taxon>
        <taxon>Aspergillus</taxon>
        <taxon>Aspergillus subgen. Polypaecilum</taxon>
    </lineage>
</organism>
<feature type="compositionally biased region" description="Low complexity" evidence="1">
    <location>
        <begin position="1"/>
        <end position="11"/>
    </location>
</feature>
<accession>A0A3A3A3G9</accession>
<feature type="compositionally biased region" description="Polar residues" evidence="1">
    <location>
        <begin position="293"/>
        <end position="303"/>
    </location>
</feature>
<protein>
    <recommendedName>
        <fullName evidence="4">Sex determining protein</fullName>
    </recommendedName>
</protein>
<feature type="compositionally biased region" description="Low complexity" evidence="1">
    <location>
        <begin position="304"/>
        <end position="324"/>
    </location>
</feature>
<feature type="region of interest" description="Disordered" evidence="1">
    <location>
        <begin position="273"/>
        <end position="324"/>
    </location>
</feature>
<dbReference type="AlphaFoldDB" id="A0A3A3A3G9"/>
<feature type="compositionally biased region" description="Polar residues" evidence="1">
    <location>
        <begin position="96"/>
        <end position="120"/>
    </location>
</feature>
<evidence type="ECO:0000313" key="2">
    <source>
        <dbReference type="EMBL" id="RJE23901.1"/>
    </source>
</evidence>
<evidence type="ECO:0000313" key="3">
    <source>
        <dbReference type="Proteomes" id="UP000266188"/>
    </source>
</evidence>
<feature type="region of interest" description="Disordered" evidence="1">
    <location>
        <begin position="1"/>
        <end position="139"/>
    </location>
</feature>
<feature type="compositionally biased region" description="Polar residues" evidence="1">
    <location>
        <begin position="420"/>
        <end position="454"/>
    </location>
</feature>
<sequence>MYSWHGTNNRNPNPPPGAHGRAGPVPSTSTFAVQQQQQQLRWLPSVMPGSQNPQQQVSPNLHMGMSRNPDHQSMTVTVENRPESSDTSDTDQDSSPGNNGRVTGGMNASGNSDYAPQTISHGRGRSGVSAGGGGVGGNMMRGMGRPMMGELDLDGPDVGGDNTPRKHGKRLTTKEEVTLFDICNRHAPDFGQRSNLCKWWMTVTEEFTQEQGHPYSWHSVRRKVEMVTKQRIKFLEEQRDKGGSSEDLSNPEWRATVDAWIPTWRRWEEAEAKRIERRDSRKPRKRKDRSWETTESVSDSWTQSASPAMGNNNNNSYSPPAATTAVASAVQQPVTALPPTSKPVKLPPGFESMFPNQTPTPASRAGVHPQAPNTYQDSSTTTPRMDNNVMTAMLETLNKLNKRLDSGQPNPRASPVISALVSNSDSPSQSHGAPSNQTQDDRLTTNISSSTGQDIVSKLKEELRQEMRAELRRELEKDRASLEEKLDSVQRTQDMILEMLRQEPN</sequence>
<dbReference type="EMBL" id="MVGC01000101">
    <property type="protein sequence ID" value="RJE23901.1"/>
    <property type="molecule type" value="Genomic_DNA"/>
</dbReference>
<feature type="region of interest" description="Disordered" evidence="1">
    <location>
        <begin position="355"/>
        <end position="384"/>
    </location>
</feature>
<evidence type="ECO:0008006" key="4">
    <source>
        <dbReference type="Google" id="ProtNLM"/>
    </source>
</evidence>
<comment type="caution">
    <text evidence="2">The sequence shown here is derived from an EMBL/GenBank/DDBJ whole genome shotgun (WGS) entry which is preliminary data.</text>
</comment>
<dbReference type="OrthoDB" id="4498420at2759"/>
<keyword evidence="3" id="KW-1185">Reference proteome</keyword>
<evidence type="ECO:0000256" key="1">
    <source>
        <dbReference type="SAM" id="MobiDB-lite"/>
    </source>
</evidence>
<dbReference type="Proteomes" id="UP000266188">
    <property type="component" value="Unassembled WGS sequence"/>
</dbReference>
<feature type="compositionally biased region" description="Polar residues" evidence="1">
    <location>
        <begin position="371"/>
        <end position="384"/>
    </location>
</feature>
<proteinExistence type="predicted"/>